<organism evidence="3 4">
    <name type="scientific">Astyanax mexicanus</name>
    <name type="common">Blind cave fish</name>
    <name type="synonym">Astyanax fasciatus mexicanus</name>
    <dbReference type="NCBI Taxonomy" id="7994"/>
    <lineage>
        <taxon>Eukaryota</taxon>
        <taxon>Metazoa</taxon>
        <taxon>Chordata</taxon>
        <taxon>Craniata</taxon>
        <taxon>Vertebrata</taxon>
        <taxon>Euteleostomi</taxon>
        <taxon>Actinopterygii</taxon>
        <taxon>Neopterygii</taxon>
        <taxon>Teleostei</taxon>
        <taxon>Ostariophysi</taxon>
        <taxon>Characiformes</taxon>
        <taxon>Characoidei</taxon>
        <taxon>Acestrorhamphidae</taxon>
        <taxon>Acestrorhamphinae</taxon>
        <taxon>Astyanax</taxon>
    </lineage>
</organism>
<comment type="caution">
    <text evidence="3">The sequence shown here is derived from an EMBL/GenBank/DDBJ whole genome shotgun (WGS) entry which is preliminary data.</text>
</comment>
<feature type="region of interest" description="Disordered" evidence="1">
    <location>
        <begin position="436"/>
        <end position="455"/>
    </location>
</feature>
<feature type="region of interest" description="Disordered" evidence="1">
    <location>
        <begin position="146"/>
        <end position="168"/>
    </location>
</feature>
<keyword evidence="2" id="KW-0472">Membrane</keyword>
<accession>A0A8T2KT23</accession>
<sequence length="608" mass="66251">MATTKCLHFSGRRLENCTMELYSREGGLLVALLLHLCQAQELAPPSPHTESVPPSLVEVIDAVKAAFEQAVKISKDDAAREVFEQVVEELVPKQDVPEQTPEMTDGGEDFNRDAVSAVVNEHGDGGTEGTEGLTALDAAQEPAEAALYTSETEQVQSNEDMSKEEEDSVLDHAPLKDLVEASQRPHQESSQEAEELKSVEETNIEPVESIQEPPQIGEEPVEEPDELAVAPEKESEDKGLVDPKDTGSNLFSVQAKVPPDSATDGESQDGKKAGEQVKDEEVKQDQKLVELLEEQNTLESVGTGETDIEEAEKLKDIGVRESKDQKLRFPDGKPPRLPEPIKQMTELQPSQERDQGVIKEVIAQAGALEQDIQEEGEHGRTVEAGDGGDAVEDTVETVDDQEEAETRRSGGEAEAVEPIEEMEVIVKATQKLQLQKTSLQKTPHEPDVTQETNDMNGIVTSRDPLLGPVEPNQETLIPGNAAKALPPFPTQSPEHADTVELLEEHTDHTRPSSPEVWKIGAIAAAFFLILQTVITVIYILKCKRKTSSGARKDKACEEGKGGVENNMAMTETSVPAEEQNSLDSLPIYSKVQQESIPMKTIPADSTVV</sequence>
<evidence type="ECO:0000313" key="4">
    <source>
        <dbReference type="Proteomes" id="UP000752171"/>
    </source>
</evidence>
<keyword evidence="2" id="KW-0812">Transmembrane</keyword>
<gene>
    <name evidence="3" type="ORF">AMEX_G27586</name>
</gene>
<feature type="compositionally biased region" description="Acidic residues" evidence="1">
    <location>
        <begin position="389"/>
        <end position="403"/>
    </location>
</feature>
<feature type="region of interest" description="Disordered" evidence="1">
    <location>
        <begin position="181"/>
        <end position="283"/>
    </location>
</feature>
<reference evidence="3 4" key="1">
    <citation type="submission" date="2021-07" db="EMBL/GenBank/DDBJ databases">
        <authorList>
            <person name="Imarazene B."/>
            <person name="Zahm M."/>
            <person name="Klopp C."/>
            <person name="Cabau C."/>
            <person name="Beille S."/>
            <person name="Jouanno E."/>
            <person name="Castinel A."/>
            <person name="Lluch J."/>
            <person name="Gil L."/>
            <person name="Kuchtly C."/>
            <person name="Lopez Roques C."/>
            <person name="Donnadieu C."/>
            <person name="Parrinello H."/>
            <person name="Journot L."/>
            <person name="Du K."/>
            <person name="Schartl M."/>
            <person name="Retaux S."/>
            <person name="Guiguen Y."/>
        </authorList>
    </citation>
    <scope>NUCLEOTIDE SEQUENCE [LARGE SCALE GENOMIC DNA]</scope>
    <source>
        <strain evidence="3">Pach_M1</strain>
        <tissue evidence="3">Testis</tissue>
    </source>
</reference>
<dbReference type="GO" id="GO:0016301">
    <property type="term" value="F:kinase activity"/>
    <property type="evidence" value="ECO:0007669"/>
    <property type="project" value="UniProtKB-KW"/>
</dbReference>
<feature type="compositionally biased region" description="Basic and acidic residues" evidence="1">
    <location>
        <begin position="268"/>
        <end position="283"/>
    </location>
</feature>
<evidence type="ECO:0000256" key="2">
    <source>
        <dbReference type="SAM" id="Phobius"/>
    </source>
</evidence>
<feature type="compositionally biased region" description="Basic and acidic residues" evidence="1">
    <location>
        <begin position="231"/>
        <end position="245"/>
    </location>
</feature>
<feature type="region of interest" description="Disordered" evidence="1">
    <location>
        <begin position="364"/>
        <end position="414"/>
    </location>
</feature>
<dbReference type="Proteomes" id="UP000752171">
    <property type="component" value="Unassembled WGS sequence"/>
</dbReference>
<name>A0A8T2KT23_ASTMX</name>
<feature type="region of interest" description="Disordered" evidence="1">
    <location>
        <begin position="298"/>
        <end position="341"/>
    </location>
</feature>
<proteinExistence type="predicted"/>
<feature type="compositionally biased region" description="Polar residues" evidence="1">
    <location>
        <begin position="149"/>
        <end position="159"/>
    </location>
</feature>
<feature type="compositionally biased region" description="Basic and acidic residues" evidence="1">
    <location>
        <begin position="181"/>
        <end position="200"/>
    </location>
</feature>
<feature type="compositionally biased region" description="Basic and acidic residues" evidence="1">
    <location>
        <begin position="311"/>
        <end position="336"/>
    </location>
</feature>
<keyword evidence="2" id="KW-1133">Transmembrane helix</keyword>
<protein>
    <submittedName>
        <fullName evidence="3">Putative serine/threonine-protein kinase kinX isoform X1</fullName>
    </submittedName>
</protein>
<feature type="transmembrane region" description="Helical" evidence="2">
    <location>
        <begin position="516"/>
        <end position="540"/>
    </location>
</feature>
<evidence type="ECO:0000256" key="1">
    <source>
        <dbReference type="SAM" id="MobiDB-lite"/>
    </source>
</evidence>
<dbReference type="EMBL" id="JAICCE010000025">
    <property type="protein sequence ID" value="KAG9259951.1"/>
    <property type="molecule type" value="Genomic_DNA"/>
</dbReference>
<dbReference type="AlphaFoldDB" id="A0A8T2KT23"/>
<evidence type="ECO:0000313" key="3">
    <source>
        <dbReference type="EMBL" id="KAG9259951.1"/>
    </source>
</evidence>
<keyword evidence="3" id="KW-0418">Kinase</keyword>
<keyword evidence="3" id="KW-0808">Transferase</keyword>